<sequence length="514" mass="55353">MSDIIHHGPTAAPSTATRPVAPGRIMAGFGALALLIAGLMLALAAPKLLNDPDTLWHIALGRDILATGVFPVADSYSHTFDGEQWIAKQWLSGVLLAVAHMAAGWTGVVALTIGALLATMAIVHRALARHLNPVATLLLGVWFFAMASSTFLARPHALALPVAVWFIIHVWDAAARRTAPRWAALGAMALWANMHGGFTLGFVAAAAAFAHFIMNDPLWPRWRKWTPALIWRHRTVRRWIVFLALLPVVACIHPYGWQSIASTFVIADNPALAHIREWRSYAFGEDRVLTLHLVAAFVLLLTTGLRTSLAKAVFIAFLIYLSLAHIRFVTLLYLLPVALLAGEIARAFPALSLDRWREKQVRDGLETLAGRHPRALMAAAVAGVVLAMGPSVANDRLSPAARTYPSAALEAVRDAGIAGNVLNGYGFGGALIFEGIPTFIDGRADRLFDNGAFIAAHFQEAGDADALAATLVDHGIGWTLLPQGDPAIALLDAREDWVRLHTDEHAVVHVPAGS</sequence>
<keyword evidence="1" id="KW-0472">Membrane</keyword>
<protein>
    <recommendedName>
        <fullName evidence="4">Glycosyltransferase RgtA/B/C/D-like domain-containing protein</fullName>
    </recommendedName>
</protein>
<evidence type="ECO:0000313" key="2">
    <source>
        <dbReference type="EMBL" id="RKF08463.1"/>
    </source>
</evidence>
<organism evidence="2 3">
    <name type="scientific">Oceaniradius stylonematis</name>
    <dbReference type="NCBI Taxonomy" id="2184161"/>
    <lineage>
        <taxon>Bacteria</taxon>
        <taxon>Pseudomonadati</taxon>
        <taxon>Pseudomonadota</taxon>
        <taxon>Alphaproteobacteria</taxon>
        <taxon>Hyphomicrobiales</taxon>
        <taxon>Ahrensiaceae</taxon>
        <taxon>Oceaniradius</taxon>
    </lineage>
</organism>
<keyword evidence="3" id="KW-1185">Reference proteome</keyword>
<dbReference type="Proteomes" id="UP000246132">
    <property type="component" value="Unassembled WGS sequence"/>
</dbReference>
<feature type="transmembrane region" description="Helical" evidence="1">
    <location>
        <begin position="90"/>
        <end position="123"/>
    </location>
</feature>
<keyword evidence="1" id="KW-1133">Transmembrane helix</keyword>
<feature type="transmembrane region" description="Helical" evidence="1">
    <location>
        <begin position="288"/>
        <end position="305"/>
    </location>
</feature>
<dbReference type="OrthoDB" id="9786218at2"/>
<evidence type="ECO:0000256" key="1">
    <source>
        <dbReference type="SAM" id="Phobius"/>
    </source>
</evidence>
<evidence type="ECO:0008006" key="4">
    <source>
        <dbReference type="Google" id="ProtNLM"/>
    </source>
</evidence>
<keyword evidence="1" id="KW-0812">Transmembrane</keyword>
<gene>
    <name evidence="2" type="ORF">DEM25_000185</name>
</gene>
<feature type="transmembrane region" description="Helical" evidence="1">
    <location>
        <begin position="25"/>
        <end position="45"/>
    </location>
</feature>
<dbReference type="RefSeq" id="WP_120222603.1">
    <property type="nucleotide sequence ID" value="NZ_QFWV02000001.1"/>
</dbReference>
<comment type="caution">
    <text evidence="2">The sequence shown here is derived from an EMBL/GenBank/DDBJ whole genome shotgun (WGS) entry which is preliminary data.</text>
</comment>
<feature type="transmembrane region" description="Helical" evidence="1">
    <location>
        <begin position="188"/>
        <end position="214"/>
    </location>
</feature>
<name>A0A3A8ARL2_9HYPH</name>
<evidence type="ECO:0000313" key="3">
    <source>
        <dbReference type="Proteomes" id="UP000246132"/>
    </source>
</evidence>
<feature type="transmembrane region" description="Helical" evidence="1">
    <location>
        <begin position="135"/>
        <end position="168"/>
    </location>
</feature>
<reference evidence="2 3" key="1">
    <citation type="journal article" date="2018" name="Int. J. Syst. Bacteriol.">
        <title>Oceaniradius stylonemae gen. nov., sp. nov., isolated from a red alga, Stylonema cornu-cervi.</title>
        <authorList>
            <person name="Jeong S."/>
        </authorList>
    </citation>
    <scope>NUCLEOTIDE SEQUENCE [LARGE SCALE GENOMIC DNA]</scope>
    <source>
        <strain evidence="2 3">StC1</strain>
    </source>
</reference>
<dbReference type="EMBL" id="QFWV02000001">
    <property type="protein sequence ID" value="RKF08463.1"/>
    <property type="molecule type" value="Genomic_DNA"/>
</dbReference>
<dbReference type="AlphaFoldDB" id="A0A3A8ARL2"/>
<feature type="transmembrane region" description="Helical" evidence="1">
    <location>
        <begin position="235"/>
        <end position="255"/>
    </location>
</feature>
<proteinExistence type="predicted"/>
<accession>A0A3A8ARL2</accession>
<feature type="transmembrane region" description="Helical" evidence="1">
    <location>
        <begin position="312"/>
        <end position="335"/>
    </location>
</feature>